<evidence type="ECO:0000256" key="5">
    <source>
        <dbReference type="ARBA" id="ARBA00023136"/>
    </source>
</evidence>
<organism evidence="7 8">
    <name type="scientific">Eucalyptus globulus</name>
    <name type="common">Tasmanian blue gum</name>
    <dbReference type="NCBI Taxonomy" id="34317"/>
    <lineage>
        <taxon>Eukaryota</taxon>
        <taxon>Viridiplantae</taxon>
        <taxon>Streptophyta</taxon>
        <taxon>Embryophyta</taxon>
        <taxon>Tracheophyta</taxon>
        <taxon>Spermatophyta</taxon>
        <taxon>Magnoliopsida</taxon>
        <taxon>eudicotyledons</taxon>
        <taxon>Gunneridae</taxon>
        <taxon>Pentapetalae</taxon>
        <taxon>rosids</taxon>
        <taxon>malvids</taxon>
        <taxon>Myrtales</taxon>
        <taxon>Myrtaceae</taxon>
        <taxon>Myrtoideae</taxon>
        <taxon>Eucalypteae</taxon>
        <taxon>Eucalyptus</taxon>
    </lineage>
</organism>
<gene>
    <name evidence="7" type="ORF">ACJRO7_021425</name>
</gene>
<dbReference type="EMBL" id="JBJKBG010000005">
    <property type="protein sequence ID" value="KAL3740141.1"/>
    <property type="molecule type" value="Genomic_DNA"/>
</dbReference>
<evidence type="ECO:0000256" key="4">
    <source>
        <dbReference type="ARBA" id="ARBA00022989"/>
    </source>
</evidence>
<protein>
    <recommendedName>
        <fullName evidence="6">Malectin-like domain-containing protein</fullName>
    </recommendedName>
</protein>
<comment type="subcellular location">
    <subcellularLocation>
        <location evidence="1">Membrane</location>
        <topology evidence="1">Single-pass membrane protein</topology>
    </subcellularLocation>
</comment>
<dbReference type="GO" id="GO:0016020">
    <property type="term" value="C:membrane"/>
    <property type="evidence" value="ECO:0007669"/>
    <property type="project" value="UniProtKB-SubCell"/>
</dbReference>
<proteinExistence type="predicted"/>
<evidence type="ECO:0000259" key="6">
    <source>
        <dbReference type="Pfam" id="PF12819"/>
    </source>
</evidence>
<dbReference type="InterPro" id="IPR024788">
    <property type="entry name" value="Malectin-like_Carb-bd_dom"/>
</dbReference>
<keyword evidence="2" id="KW-0812">Transmembrane</keyword>
<keyword evidence="3" id="KW-0732">Signal</keyword>
<dbReference type="PANTHER" id="PTHR45631">
    <property type="entry name" value="OS07G0107800 PROTEIN-RELATED"/>
    <property type="match status" value="1"/>
</dbReference>
<keyword evidence="8" id="KW-1185">Reference proteome</keyword>
<dbReference type="Proteomes" id="UP001634007">
    <property type="component" value="Unassembled WGS sequence"/>
</dbReference>
<accession>A0ABD3KSI2</accession>
<reference evidence="7 8" key="1">
    <citation type="submission" date="2024-11" db="EMBL/GenBank/DDBJ databases">
        <title>Chromosome-level genome assembly of Eucalyptus globulus Labill. provides insights into its genome evolution.</title>
        <authorList>
            <person name="Li X."/>
        </authorList>
    </citation>
    <scope>NUCLEOTIDE SEQUENCE [LARGE SCALE GENOMIC DNA]</scope>
    <source>
        <strain evidence="7">CL2024</strain>
        <tissue evidence="7">Fresh tender leaves</tissue>
    </source>
</reference>
<dbReference type="PANTHER" id="PTHR45631:SF68">
    <property type="entry name" value="REPEAT FAMILY PROTEIN, PUTATIVE, EXPRESSED-RELATED"/>
    <property type="match status" value="1"/>
</dbReference>
<comment type="caution">
    <text evidence="7">The sequence shown here is derived from an EMBL/GenBank/DDBJ whole genome shotgun (WGS) entry which is preliminary data.</text>
</comment>
<evidence type="ECO:0000256" key="1">
    <source>
        <dbReference type="ARBA" id="ARBA00004167"/>
    </source>
</evidence>
<name>A0ABD3KSI2_EUCGL</name>
<evidence type="ECO:0000313" key="7">
    <source>
        <dbReference type="EMBL" id="KAL3740141.1"/>
    </source>
</evidence>
<keyword evidence="5" id="KW-0472">Membrane</keyword>
<keyword evidence="4" id="KW-1133">Transmembrane helix</keyword>
<dbReference type="AlphaFoldDB" id="A0ABD3KSI2"/>
<evidence type="ECO:0000256" key="3">
    <source>
        <dbReference type="ARBA" id="ARBA00022729"/>
    </source>
</evidence>
<feature type="domain" description="Malectin-like" evidence="6">
    <location>
        <begin position="32"/>
        <end position="158"/>
    </location>
</feature>
<sequence>MVQEKPSFHFTEFFFSLHLQGFVNVDCGASNEFTNEKSARRFPNGTRNCCTLKPGQAKNNAYLIRASFKYRKHDKKHRTSFDLYIDVNYWATVSSSTSYEEIMYVSQADDVRVCLVNTGNGVPFITALEQKRLDDDIYRFGYGFLRLNWRYDNGGRLKSSIR</sequence>
<evidence type="ECO:0000313" key="8">
    <source>
        <dbReference type="Proteomes" id="UP001634007"/>
    </source>
</evidence>
<dbReference type="Pfam" id="PF12819">
    <property type="entry name" value="Malectin_like"/>
    <property type="match status" value="1"/>
</dbReference>
<evidence type="ECO:0000256" key="2">
    <source>
        <dbReference type="ARBA" id="ARBA00022692"/>
    </source>
</evidence>